<comment type="caution">
    <text evidence="1">The sequence shown here is derived from an EMBL/GenBank/DDBJ whole genome shotgun (WGS) entry which is preliminary data.</text>
</comment>
<sequence length="91" mass="9960">MSADPLSDECVLKWCNEAGDHVEHRLYVTSLFAWRSTWLIGVNLVQDDTGPPYVELTVSARFTAPTIVKLSAAEAEAIGKALLEASTRAVR</sequence>
<name>A0A2W2BNL2_9ACTN</name>
<protein>
    <submittedName>
        <fullName evidence="1">Uncharacterized protein</fullName>
    </submittedName>
</protein>
<evidence type="ECO:0000313" key="2">
    <source>
        <dbReference type="Proteomes" id="UP000248764"/>
    </source>
</evidence>
<dbReference type="AlphaFoldDB" id="A0A2W2BNL2"/>
<organism evidence="1 2">
    <name type="scientific">Jiangella anatolica</name>
    <dbReference type="NCBI Taxonomy" id="2670374"/>
    <lineage>
        <taxon>Bacteria</taxon>
        <taxon>Bacillati</taxon>
        <taxon>Actinomycetota</taxon>
        <taxon>Actinomycetes</taxon>
        <taxon>Jiangellales</taxon>
        <taxon>Jiangellaceae</taxon>
        <taxon>Jiangella</taxon>
    </lineage>
</organism>
<accession>A0A2W2BNL2</accession>
<reference evidence="1 2" key="1">
    <citation type="submission" date="2018-01" db="EMBL/GenBank/DDBJ databases">
        <title>Draft genome sequence of Jiangella sp. GTF31.</title>
        <authorList>
            <person name="Sahin N."/>
            <person name="Ay H."/>
            <person name="Saygin H."/>
        </authorList>
    </citation>
    <scope>NUCLEOTIDE SEQUENCE [LARGE SCALE GENOMIC DNA]</scope>
    <source>
        <strain evidence="1 2">GTF31</strain>
    </source>
</reference>
<dbReference type="EMBL" id="POTW01000048">
    <property type="protein sequence ID" value="PZF81914.1"/>
    <property type="molecule type" value="Genomic_DNA"/>
</dbReference>
<dbReference type="Proteomes" id="UP000248764">
    <property type="component" value="Unassembled WGS sequence"/>
</dbReference>
<dbReference type="RefSeq" id="WP_111256221.1">
    <property type="nucleotide sequence ID" value="NZ_POTW01000048.1"/>
</dbReference>
<gene>
    <name evidence="1" type="ORF">C1I92_18990</name>
</gene>
<keyword evidence="2" id="KW-1185">Reference proteome</keyword>
<evidence type="ECO:0000313" key="1">
    <source>
        <dbReference type="EMBL" id="PZF81914.1"/>
    </source>
</evidence>
<proteinExistence type="predicted"/>